<evidence type="ECO:0000256" key="2">
    <source>
        <dbReference type="ARBA" id="ARBA00007936"/>
    </source>
</evidence>
<evidence type="ECO:0000256" key="3">
    <source>
        <dbReference type="ARBA" id="ARBA00022525"/>
    </source>
</evidence>
<name>A0AAY5ENG1_ELEEL</name>
<dbReference type="GO" id="GO:0005576">
    <property type="term" value="C:extracellular region"/>
    <property type="evidence" value="ECO:0007669"/>
    <property type="project" value="UniProtKB-SubCell"/>
</dbReference>
<reference evidence="5" key="2">
    <citation type="submission" date="2025-08" db="UniProtKB">
        <authorList>
            <consortium name="Ensembl"/>
        </authorList>
    </citation>
    <scope>IDENTIFICATION</scope>
</reference>
<dbReference type="PANTHER" id="PTHR11486">
    <property type="entry name" value="FIBROBLAST GROWTH FACTOR"/>
    <property type="match status" value="1"/>
</dbReference>
<dbReference type="GO" id="GO:0008083">
    <property type="term" value="F:growth factor activity"/>
    <property type="evidence" value="ECO:0007669"/>
    <property type="project" value="InterPro"/>
</dbReference>
<dbReference type="Proteomes" id="UP000314983">
    <property type="component" value="Chromosome 2"/>
</dbReference>
<sequence length="160" mass="17417">MYKSLPDCGRCIPYMKPVKKAALYGSVVVVSRSHSGPASRDSIHQLLYCRVGIGYHLQILTNGSVGGALSCSVSGWLGVFAMKPGVVGIRGTKSRLYLCMNEEGIAKGMVRTLCAYTVNPRKACTHFLPPPPPPQKKKKYTHIVSPSYLLINLLLIITLV</sequence>
<dbReference type="Pfam" id="PF00167">
    <property type="entry name" value="FGF"/>
    <property type="match status" value="1"/>
</dbReference>
<dbReference type="InterPro" id="IPR002209">
    <property type="entry name" value="Fibroblast_GF_fam"/>
</dbReference>
<protein>
    <recommendedName>
        <fullName evidence="4">Fibroblast growth factor</fullName>
        <shortName evidence="4">FGF</shortName>
    </recommendedName>
</protein>
<dbReference type="SMART" id="SM00442">
    <property type="entry name" value="FGF"/>
    <property type="match status" value="1"/>
</dbReference>
<evidence type="ECO:0000256" key="1">
    <source>
        <dbReference type="ARBA" id="ARBA00004613"/>
    </source>
</evidence>
<keyword evidence="3" id="KW-0964">Secreted</keyword>
<dbReference type="PRINTS" id="PR00263">
    <property type="entry name" value="HBGFFGF"/>
</dbReference>
<dbReference type="Gene3D" id="2.80.10.50">
    <property type="match status" value="1"/>
</dbReference>
<comment type="subcellular location">
    <subcellularLocation>
        <location evidence="1">Secreted</location>
    </subcellularLocation>
</comment>
<evidence type="ECO:0000313" key="5">
    <source>
        <dbReference type="Ensembl" id="ENSEEEP00000058124.1"/>
    </source>
</evidence>
<evidence type="ECO:0000313" key="6">
    <source>
        <dbReference type="Proteomes" id="UP000314983"/>
    </source>
</evidence>
<keyword evidence="6" id="KW-1185">Reference proteome</keyword>
<evidence type="ECO:0000256" key="4">
    <source>
        <dbReference type="RuleBase" id="RU049442"/>
    </source>
</evidence>
<accession>A0AAY5ENG1</accession>
<organism evidence="5 6">
    <name type="scientific">Electrophorus electricus</name>
    <name type="common">Electric eel</name>
    <name type="synonym">Gymnotus electricus</name>
    <dbReference type="NCBI Taxonomy" id="8005"/>
    <lineage>
        <taxon>Eukaryota</taxon>
        <taxon>Metazoa</taxon>
        <taxon>Chordata</taxon>
        <taxon>Craniata</taxon>
        <taxon>Vertebrata</taxon>
        <taxon>Euteleostomi</taxon>
        <taxon>Actinopterygii</taxon>
        <taxon>Neopterygii</taxon>
        <taxon>Teleostei</taxon>
        <taxon>Ostariophysi</taxon>
        <taxon>Gymnotiformes</taxon>
        <taxon>Gymnotoidei</taxon>
        <taxon>Gymnotidae</taxon>
        <taxon>Electrophorus</taxon>
    </lineage>
</organism>
<dbReference type="SUPFAM" id="SSF50353">
    <property type="entry name" value="Cytokine"/>
    <property type="match status" value="1"/>
</dbReference>
<reference evidence="5" key="3">
    <citation type="submission" date="2025-09" db="UniProtKB">
        <authorList>
            <consortium name="Ensembl"/>
        </authorList>
    </citation>
    <scope>IDENTIFICATION</scope>
</reference>
<dbReference type="InterPro" id="IPR008996">
    <property type="entry name" value="IL1/FGF"/>
</dbReference>
<proteinExistence type="inferred from homology"/>
<dbReference type="Ensembl" id="ENSEEET00000061618.1">
    <property type="protein sequence ID" value="ENSEEEP00000058124.1"/>
    <property type="gene ID" value="ENSEEEG00000026542.1"/>
</dbReference>
<dbReference type="AlphaFoldDB" id="A0AAY5ENG1"/>
<comment type="similarity">
    <text evidence="2 4">Belongs to the heparin-binding growth factors family.</text>
</comment>
<reference evidence="5 6" key="1">
    <citation type="submission" date="2020-05" db="EMBL/GenBank/DDBJ databases">
        <title>Electrophorus electricus (electric eel) genome, fEleEle1, primary haplotype.</title>
        <authorList>
            <person name="Myers G."/>
            <person name="Meyer A."/>
            <person name="Fedrigo O."/>
            <person name="Formenti G."/>
            <person name="Rhie A."/>
            <person name="Tracey A."/>
            <person name="Sims Y."/>
            <person name="Jarvis E.D."/>
        </authorList>
    </citation>
    <scope>NUCLEOTIDE SEQUENCE [LARGE SCALE GENOMIC DNA]</scope>
</reference>